<dbReference type="InterPro" id="IPR004682">
    <property type="entry name" value="TRAP_DctP"/>
</dbReference>
<gene>
    <name evidence="7" type="ORF">NG900_00845</name>
</gene>
<proteinExistence type="inferred from homology"/>
<dbReference type="PANTHER" id="PTHR33376:SF4">
    <property type="entry name" value="SIALIC ACID-BINDING PERIPLASMIC PROTEIN SIAP"/>
    <property type="match status" value="1"/>
</dbReference>
<dbReference type="RefSeq" id="WP_252675755.1">
    <property type="nucleotide sequence ID" value="NZ_JAMXHT010000001.1"/>
</dbReference>
<dbReference type="EMBL" id="JAMXHT010000001">
    <property type="protein sequence ID" value="MCO5396735.1"/>
    <property type="molecule type" value="Genomic_DNA"/>
</dbReference>
<keyword evidence="5" id="KW-0812">Transmembrane</keyword>
<evidence type="ECO:0000256" key="5">
    <source>
        <dbReference type="SAM" id="Phobius"/>
    </source>
</evidence>
<evidence type="ECO:0000256" key="3">
    <source>
        <dbReference type="ARBA" id="ARBA00022448"/>
    </source>
</evidence>
<dbReference type="PIRSF" id="PIRSF006470">
    <property type="entry name" value="DctB"/>
    <property type="match status" value="1"/>
</dbReference>
<reference evidence="7" key="1">
    <citation type="submission" date="2022-06" db="EMBL/GenBank/DDBJ databases">
        <authorList>
            <person name="Lu C.-H."/>
        </authorList>
    </citation>
    <scope>NUCLEOTIDE SEQUENCE</scope>
    <source>
        <strain evidence="7">21MJYT02-11</strain>
    </source>
</reference>
<evidence type="ECO:0000256" key="4">
    <source>
        <dbReference type="ARBA" id="ARBA00022729"/>
    </source>
</evidence>
<dbReference type="InterPro" id="IPR018389">
    <property type="entry name" value="DctP_fam"/>
</dbReference>
<dbReference type="Proteomes" id="UP001162811">
    <property type="component" value="Unassembled WGS sequence"/>
</dbReference>
<feature type="signal peptide" evidence="6">
    <location>
        <begin position="1"/>
        <end position="28"/>
    </location>
</feature>
<dbReference type="Pfam" id="PF03480">
    <property type="entry name" value="DctP"/>
    <property type="match status" value="1"/>
</dbReference>
<keyword evidence="5" id="KW-1133">Transmembrane helix</keyword>
<dbReference type="Gene3D" id="3.40.190.170">
    <property type="entry name" value="Bacterial extracellular solute-binding protein, family 7"/>
    <property type="match status" value="1"/>
</dbReference>
<feature type="transmembrane region" description="Helical" evidence="5">
    <location>
        <begin position="91"/>
        <end position="115"/>
    </location>
</feature>
<comment type="caution">
    <text evidence="7">The sequence shown here is derived from an EMBL/GenBank/DDBJ whole genome shotgun (WGS) entry which is preliminary data.</text>
</comment>
<evidence type="ECO:0000256" key="2">
    <source>
        <dbReference type="ARBA" id="ARBA00009023"/>
    </source>
</evidence>
<accession>A0ABT1AEB8</accession>
<feature type="chain" id="PRO_5046349250" evidence="6">
    <location>
        <begin position="29"/>
        <end position="336"/>
    </location>
</feature>
<evidence type="ECO:0000256" key="1">
    <source>
        <dbReference type="ARBA" id="ARBA00004196"/>
    </source>
</evidence>
<sequence length="336" mass="36939">MDRRHFVKGLSMGALASATLPIARIAQAAEFTFKIAHSTPTTHPLHIRLIEAAAKIKADTKGRFDLQVFPSDQLGAQPDVLGQVRSGATDFFALSGVVLSTLVPAAAISGIGFAFKDYETVWKAMDGNLGAFIRSEIDKTGSLFAFEKIWDNGYRQITSSNRPVSMPSDLAGMKIRVPPSAMWVSLFKALGSSPTTISANELYSSLQTKVVDAQENPLAVVLSFRLYEVQKYCALTNHMWDGFWILANRKNFDTLPPEVQSVVRKHLNDAAVAERKDLAKLNVSSQEQLIAKGMHFTTPKTADFKEKLRAAGYYAQWKNKFPAAGWAQLESVVGQL</sequence>
<evidence type="ECO:0000313" key="7">
    <source>
        <dbReference type="EMBL" id="MCO5396735.1"/>
    </source>
</evidence>
<comment type="similarity">
    <text evidence="2">Belongs to the bacterial solute-binding protein 7 family.</text>
</comment>
<organism evidence="7 8">
    <name type="scientific">Ralstonia soli</name>
    <dbReference type="NCBI Taxonomy" id="2953896"/>
    <lineage>
        <taxon>Bacteria</taxon>
        <taxon>Pseudomonadati</taxon>
        <taxon>Pseudomonadota</taxon>
        <taxon>Betaproteobacteria</taxon>
        <taxon>Burkholderiales</taxon>
        <taxon>Burkholderiaceae</taxon>
        <taxon>Ralstonia</taxon>
    </lineage>
</organism>
<reference evidence="7" key="2">
    <citation type="journal article" date="2023" name="Front. Microbiol.">
        <title>Ralstonia chuxiongensis sp. nov., Ralstonia mojiangensis sp. nov., and Ralstonia soli sp. nov., isolated from tobacco fields, are three novel species in the family Burkholderiaceae.</title>
        <authorList>
            <person name="Lu C.H."/>
            <person name="Zhang Y.Y."/>
            <person name="Jiang N."/>
            <person name="Chen W."/>
            <person name="Shao X."/>
            <person name="Zhao Z.M."/>
            <person name="Lu W.L."/>
            <person name="Hu X."/>
            <person name="Xi Y.X."/>
            <person name="Zou S.Y."/>
            <person name="Wei Q.J."/>
            <person name="Lin Z.L."/>
            <person name="Gong L."/>
            <person name="Gai X.T."/>
            <person name="Zhang L.Q."/>
            <person name="Li J.Y."/>
            <person name="Jin Y."/>
            <person name="Xia Z.Y."/>
        </authorList>
    </citation>
    <scope>NUCLEOTIDE SEQUENCE</scope>
    <source>
        <strain evidence="7">21MJYT02-11</strain>
    </source>
</reference>
<keyword evidence="4 6" id="KW-0732">Signal</keyword>
<dbReference type="NCBIfam" id="TIGR00787">
    <property type="entry name" value="dctP"/>
    <property type="match status" value="1"/>
</dbReference>
<dbReference type="PANTHER" id="PTHR33376">
    <property type="match status" value="1"/>
</dbReference>
<protein>
    <submittedName>
        <fullName evidence="7">TRAP transporter substrate-binding protein</fullName>
    </submittedName>
</protein>
<evidence type="ECO:0000256" key="6">
    <source>
        <dbReference type="SAM" id="SignalP"/>
    </source>
</evidence>
<evidence type="ECO:0000313" key="8">
    <source>
        <dbReference type="Proteomes" id="UP001162811"/>
    </source>
</evidence>
<name>A0ABT1AEB8_9RALS</name>
<keyword evidence="3" id="KW-0813">Transport</keyword>
<keyword evidence="5" id="KW-0472">Membrane</keyword>
<dbReference type="CDD" id="cd13603">
    <property type="entry name" value="PBP2_TRAP_Siap_TeaA_like"/>
    <property type="match status" value="1"/>
</dbReference>
<dbReference type="InterPro" id="IPR038404">
    <property type="entry name" value="TRAP_DctP_sf"/>
</dbReference>
<comment type="subcellular location">
    <subcellularLocation>
        <location evidence="1">Cell envelope</location>
    </subcellularLocation>
</comment>
<dbReference type="NCBIfam" id="NF037995">
    <property type="entry name" value="TRAP_S1"/>
    <property type="match status" value="1"/>
</dbReference>
<keyword evidence="8" id="KW-1185">Reference proteome</keyword>